<dbReference type="Proteomes" id="UP001156921">
    <property type="component" value="Unassembled WGS sequence"/>
</dbReference>
<evidence type="ECO:0000256" key="1">
    <source>
        <dbReference type="SAM" id="MobiDB-lite"/>
    </source>
</evidence>
<proteinExistence type="predicted"/>
<comment type="caution">
    <text evidence="2">The sequence shown here is derived from an EMBL/GenBank/DDBJ whole genome shotgun (WGS) entry which is preliminary data.</text>
</comment>
<evidence type="ECO:0000313" key="3">
    <source>
        <dbReference type="Proteomes" id="UP001156921"/>
    </source>
</evidence>
<sequence length="118" mass="12651">MAVLMHQQTPDGRDRDHPAAADPPDEGAQKQGRDHGPDRVLTLVQRRLGDARRTPVGCNRVPLGGGGFGLRIPGTGAWGSAVCHPDDVAFSDRSHKARRARSRRLRVSIDATARTGGT</sequence>
<gene>
    <name evidence="2" type="ORF">GCM10007859_18900</name>
</gene>
<dbReference type="EMBL" id="BSOY01000041">
    <property type="protein sequence ID" value="GLS01872.1"/>
    <property type="molecule type" value="Genomic_DNA"/>
</dbReference>
<feature type="region of interest" description="Disordered" evidence="1">
    <location>
        <begin position="1"/>
        <end position="38"/>
    </location>
</feature>
<feature type="compositionally biased region" description="Basic and acidic residues" evidence="1">
    <location>
        <begin position="27"/>
        <end position="38"/>
    </location>
</feature>
<evidence type="ECO:0000313" key="2">
    <source>
        <dbReference type="EMBL" id="GLS01872.1"/>
    </source>
</evidence>
<name>A0ABQ6BK85_9CAUL</name>
<accession>A0ABQ6BK85</accession>
<protein>
    <submittedName>
        <fullName evidence="2">Uncharacterized protein</fullName>
    </submittedName>
</protein>
<reference evidence="3" key="1">
    <citation type="journal article" date="2019" name="Int. J. Syst. Evol. Microbiol.">
        <title>The Global Catalogue of Microorganisms (GCM) 10K type strain sequencing project: providing services to taxonomists for standard genome sequencing and annotation.</title>
        <authorList>
            <consortium name="The Broad Institute Genomics Platform"/>
            <consortium name="The Broad Institute Genome Sequencing Center for Infectious Disease"/>
            <person name="Wu L."/>
            <person name="Ma J."/>
        </authorList>
    </citation>
    <scope>NUCLEOTIDE SEQUENCE [LARGE SCALE GENOMIC DNA]</scope>
    <source>
        <strain evidence="3">NBRC 110107</strain>
    </source>
</reference>
<keyword evidence="3" id="KW-1185">Reference proteome</keyword>
<organism evidence="2 3">
    <name type="scientific">Brevundimonas denitrificans</name>
    <dbReference type="NCBI Taxonomy" id="1443434"/>
    <lineage>
        <taxon>Bacteria</taxon>
        <taxon>Pseudomonadati</taxon>
        <taxon>Pseudomonadota</taxon>
        <taxon>Alphaproteobacteria</taxon>
        <taxon>Caulobacterales</taxon>
        <taxon>Caulobacteraceae</taxon>
        <taxon>Brevundimonas</taxon>
    </lineage>
</organism>